<feature type="region of interest" description="Disordered" evidence="3">
    <location>
        <begin position="34"/>
        <end position="95"/>
    </location>
</feature>
<reference evidence="5" key="1">
    <citation type="journal article" date="2018" name="Nat. Microbiol.">
        <title>Leveraging single-cell genomics to expand the fungal tree of life.</title>
        <authorList>
            <person name="Ahrendt S.R."/>
            <person name="Quandt C.A."/>
            <person name="Ciobanu D."/>
            <person name="Clum A."/>
            <person name="Salamov A."/>
            <person name="Andreopoulos B."/>
            <person name="Cheng J.F."/>
            <person name="Woyke T."/>
            <person name="Pelin A."/>
            <person name="Henrissat B."/>
            <person name="Reynolds N.K."/>
            <person name="Benny G.L."/>
            <person name="Smith M.E."/>
            <person name="James T.Y."/>
            <person name="Grigoriev I.V."/>
        </authorList>
    </citation>
    <scope>NUCLEOTIDE SEQUENCE [LARGE SCALE GENOMIC DNA]</scope>
</reference>
<keyword evidence="5" id="KW-1185">Reference proteome</keyword>
<dbReference type="PANTHER" id="PTHR15074">
    <property type="entry name" value="METHYL-CPG-BINDING PROTEIN"/>
    <property type="match status" value="1"/>
</dbReference>
<dbReference type="GO" id="GO:0005634">
    <property type="term" value="C:nucleus"/>
    <property type="evidence" value="ECO:0007669"/>
    <property type="project" value="UniProtKB-SubCell"/>
</dbReference>
<organism evidence="4 5">
    <name type="scientific">Blyttiomyces helicus</name>
    <dbReference type="NCBI Taxonomy" id="388810"/>
    <lineage>
        <taxon>Eukaryota</taxon>
        <taxon>Fungi</taxon>
        <taxon>Fungi incertae sedis</taxon>
        <taxon>Chytridiomycota</taxon>
        <taxon>Chytridiomycota incertae sedis</taxon>
        <taxon>Chytridiomycetes</taxon>
        <taxon>Chytridiomycetes incertae sedis</taxon>
        <taxon>Blyttiomyces</taxon>
    </lineage>
</organism>
<evidence type="ECO:0008006" key="6">
    <source>
        <dbReference type="Google" id="ProtNLM"/>
    </source>
</evidence>
<comment type="subcellular location">
    <subcellularLocation>
        <location evidence="1">Nucleus</location>
    </subcellularLocation>
</comment>
<dbReference type="OrthoDB" id="10265068at2759"/>
<protein>
    <recommendedName>
        <fullName evidence="6">HhH-GPD domain-containing protein</fullName>
    </recommendedName>
</protein>
<dbReference type="Gene3D" id="1.10.340.30">
    <property type="entry name" value="Hypothetical protein, domain 2"/>
    <property type="match status" value="1"/>
</dbReference>
<dbReference type="GO" id="GO:0003677">
    <property type="term" value="F:DNA binding"/>
    <property type="evidence" value="ECO:0007669"/>
    <property type="project" value="InterPro"/>
</dbReference>
<evidence type="ECO:0000256" key="3">
    <source>
        <dbReference type="SAM" id="MobiDB-lite"/>
    </source>
</evidence>
<proteinExistence type="predicted"/>
<evidence type="ECO:0000313" key="4">
    <source>
        <dbReference type="EMBL" id="RKO83979.1"/>
    </source>
</evidence>
<feature type="compositionally biased region" description="Low complexity" evidence="3">
    <location>
        <begin position="45"/>
        <end position="61"/>
    </location>
</feature>
<dbReference type="InterPro" id="IPR011257">
    <property type="entry name" value="DNA_glycosylase"/>
</dbReference>
<dbReference type="EMBL" id="ML000634">
    <property type="protein sequence ID" value="RKO83979.1"/>
    <property type="molecule type" value="Genomic_DNA"/>
</dbReference>
<dbReference type="AlphaFoldDB" id="A0A4P9VWA2"/>
<sequence length="188" mass="20542">MSSMLIDPSIFTSNMARGLRANSPYFSGRHHLVNPCHPHPAERAPISPSMPKGKGKSSPFFPTSPPPTPSTPKSASTRRPSRPSSSPYFRPAADPAPLPTRADWARVAALAPPTSVVRQPVHLPRYTPLQSPHALVQEELYANPWALLVATIFLNKTRGDVAKPKLLEFLEKWPCPESAGWCGREGLP</sequence>
<evidence type="ECO:0000313" key="5">
    <source>
        <dbReference type="Proteomes" id="UP000269721"/>
    </source>
</evidence>
<dbReference type="Proteomes" id="UP000269721">
    <property type="component" value="Unassembled WGS sequence"/>
</dbReference>
<accession>A0A4P9VWA2</accession>
<dbReference type="PANTHER" id="PTHR15074:SF0">
    <property type="entry name" value="METHYL-CPG-BINDING DOMAIN PROTEIN 4-LIKE PROTEIN"/>
    <property type="match status" value="1"/>
</dbReference>
<feature type="compositionally biased region" description="Low complexity" evidence="3">
    <location>
        <begin position="71"/>
        <end position="93"/>
    </location>
</feature>
<dbReference type="SUPFAM" id="SSF48150">
    <property type="entry name" value="DNA-glycosylase"/>
    <property type="match status" value="1"/>
</dbReference>
<dbReference type="GO" id="GO:0006281">
    <property type="term" value="P:DNA repair"/>
    <property type="evidence" value="ECO:0007669"/>
    <property type="project" value="InterPro"/>
</dbReference>
<dbReference type="InterPro" id="IPR045138">
    <property type="entry name" value="MeCP2/MBD4"/>
</dbReference>
<dbReference type="GO" id="GO:0003824">
    <property type="term" value="F:catalytic activity"/>
    <property type="evidence" value="ECO:0007669"/>
    <property type="project" value="InterPro"/>
</dbReference>
<keyword evidence="2" id="KW-0539">Nucleus</keyword>
<evidence type="ECO:0000256" key="1">
    <source>
        <dbReference type="ARBA" id="ARBA00004123"/>
    </source>
</evidence>
<name>A0A4P9VWA2_9FUNG</name>
<gene>
    <name evidence="4" type="ORF">BDK51DRAFT_52837</name>
</gene>
<evidence type="ECO:0000256" key="2">
    <source>
        <dbReference type="ARBA" id="ARBA00023242"/>
    </source>
</evidence>